<keyword evidence="1" id="KW-0812">Transmembrane</keyword>
<feature type="transmembrane region" description="Helical" evidence="1">
    <location>
        <begin position="191"/>
        <end position="208"/>
    </location>
</feature>
<reference evidence="2 3" key="2">
    <citation type="journal article" date="2017" name="Nature">
        <title>The Apostasia genome and the evolution of orchids.</title>
        <authorList>
            <person name="Zhang G.Q."/>
            <person name="Liu K.W."/>
            <person name="Li Z."/>
            <person name="Lohaus R."/>
            <person name="Hsiao Y.Y."/>
            <person name="Niu S.C."/>
            <person name="Wang J.Y."/>
            <person name="Lin Y.C."/>
            <person name="Xu Q."/>
            <person name="Chen L.J."/>
            <person name="Yoshida K."/>
            <person name="Fujiwara S."/>
            <person name="Wang Z.W."/>
            <person name="Zhang Y.Q."/>
            <person name="Mitsuda N."/>
            <person name="Wang M."/>
            <person name="Liu G.H."/>
            <person name="Pecoraro L."/>
            <person name="Huang H.X."/>
            <person name="Xiao X.J."/>
            <person name="Lin M."/>
            <person name="Wu X.Y."/>
            <person name="Wu W.L."/>
            <person name="Chen Y.Y."/>
            <person name="Chang S.B."/>
            <person name="Sakamoto S."/>
            <person name="Ohme-Takagi M."/>
            <person name="Yagi M."/>
            <person name="Zeng S.J."/>
            <person name="Shen C.Y."/>
            <person name="Yeh C.M."/>
            <person name="Luo Y.B."/>
            <person name="Tsai W.C."/>
            <person name="Van de Peer Y."/>
            <person name="Liu Z.J."/>
        </authorList>
    </citation>
    <scope>NUCLEOTIDE SEQUENCE [LARGE SCALE GENOMIC DNA]</scope>
    <source>
        <tissue evidence="2">The whole plant</tissue>
    </source>
</reference>
<accession>A0A2I0VXI7</accession>
<gene>
    <name evidence="2" type="ORF">MA16_Dca022176</name>
</gene>
<dbReference type="AlphaFoldDB" id="A0A2I0VXI7"/>
<dbReference type="EMBL" id="KZ503126">
    <property type="protein sequence ID" value="PKU68120.1"/>
    <property type="molecule type" value="Genomic_DNA"/>
</dbReference>
<keyword evidence="1" id="KW-0472">Membrane</keyword>
<evidence type="ECO:0000256" key="1">
    <source>
        <dbReference type="SAM" id="Phobius"/>
    </source>
</evidence>
<keyword evidence="3" id="KW-1185">Reference proteome</keyword>
<evidence type="ECO:0000313" key="2">
    <source>
        <dbReference type="EMBL" id="PKU68120.1"/>
    </source>
</evidence>
<keyword evidence="1" id="KW-1133">Transmembrane helix</keyword>
<reference evidence="2 3" key="1">
    <citation type="journal article" date="2016" name="Sci. Rep.">
        <title>The Dendrobium catenatum Lindl. genome sequence provides insights into polysaccharide synthase, floral development and adaptive evolution.</title>
        <authorList>
            <person name="Zhang G.Q."/>
            <person name="Xu Q."/>
            <person name="Bian C."/>
            <person name="Tsai W.C."/>
            <person name="Yeh C.M."/>
            <person name="Liu K.W."/>
            <person name="Yoshida K."/>
            <person name="Zhang L.S."/>
            <person name="Chang S.B."/>
            <person name="Chen F."/>
            <person name="Shi Y."/>
            <person name="Su Y.Y."/>
            <person name="Zhang Y.Q."/>
            <person name="Chen L.J."/>
            <person name="Yin Y."/>
            <person name="Lin M."/>
            <person name="Huang H."/>
            <person name="Deng H."/>
            <person name="Wang Z.W."/>
            <person name="Zhu S.L."/>
            <person name="Zhao X."/>
            <person name="Deng C."/>
            <person name="Niu S.C."/>
            <person name="Huang J."/>
            <person name="Wang M."/>
            <person name="Liu G.H."/>
            <person name="Yang H.J."/>
            <person name="Xiao X.J."/>
            <person name="Hsiao Y.Y."/>
            <person name="Wu W.L."/>
            <person name="Chen Y.Y."/>
            <person name="Mitsuda N."/>
            <person name="Ohme-Takagi M."/>
            <person name="Luo Y.B."/>
            <person name="Van de Peer Y."/>
            <person name="Liu Z.J."/>
        </authorList>
    </citation>
    <scope>NUCLEOTIDE SEQUENCE [LARGE SCALE GENOMIC DNA]</scope>
    <source>
        <tissue evidence="2">The whole plant</tissue>
    </source>
</reference>
<sequence length="256" mass="28729">MSNGKLGSAETHKVYVPVNDKSIENTENNKIEVEPQPISHNLDKIVVESTDGNLETEECLVEPLQNANALVLDEKTDNAVNVNGSISLVEPSIFVSIESMFNEVENVNFPENMVASAVLDKQPILLYNNAGEDCEDEKTLIALRRKISKWFRKKAGWFFSVIFFDMRIVLGLDAIVFNFTNLVSACFSIEFQSFGWLILFVGLFHFAFQELHWEQGTPFLGSFLASLFPPSFLQEDGAERDSSDLPFLGVVHSQPD</sequence>
<name>A0A2I0VXI7_9ASPA</name>
<dbReference type="Proteomes" id="UP000233837">
    <property type="component" value="Unassembled WGS sequence"/>
</dbReference>
<feature type="transmembrane region" description="Helical" evidence="1">
    <location>
        <begin position="155"/>
        <end position="179"/>
    </location>
</feature>
<organism evidence="2 3">
    <name type="scientific">Dendrobium catenatum</name>
    <dbReference type="NCBI Taxonomy" id="906689"/>
    <lineage>
        <taxon>Eukaryota</taxon>
        <taxon>Viridiplantae</taxon>
        <taxon>Streptophyta</taxon>
        <taxon>Embryophyta</taxon>
        <taxon>Tracheophyta</taxon>
        <taxon>Spermatophyta</taxon>
        <taxon>Magnoliopsida</taxon>
        <taxon>Liliopsida</taxon>
        <taxon>Asparagales</taxon>
        <taxon>Orchidaceae</taxon>
        <taxon>Epidendroideae</taxon>
        <taxon>Malaxideae</taxon>
        <taxon>Dendrobiinae</taxon>
        <taxon>Dendrobium</taxon>
    </lineage>
</organism>
<protein>
    <submittedName>
        <fullName evidence="2">Uncharacterized protein</fullName>
    </submittedName>
</protein>
<evidence type="ECO:0000313" key="3">
    <source>
        <dbReference type="Proteomes" id="UP000233837"/>
    </source>
</evidence>
<proteinExistence type="predicted"/>